<keyword evidence="1" id="KW-1133">Transmembrane helix</keyword>
<accession>A0ABN9C904</accession>
<feature type="non-terminal residue" evidence="2">
    <location>
        <position position="1"/>
    </location>
</feature>
<comment type="caution">
    <text evidence="2">The sequence shown here is derived from an EMBL/GenBank/DDBJ whole genome shotgun (WGS) entry which is preliminary data.</text>
</comment>
<evidence type="ECO:0000313" key="3">
    <source>
        <dbReference type="Proteomes" id="UP001162483"/>
    </source>
</evidence>
<keyword evidence="3" id="KW-1185">Reference proteome</keyword>
<dbReference type="EMBL" id="CATNWA010008544">
    <property type="protein sequence ID" value="CAI9556438.1"/>
    <property type="molecule type" value="Genomic_DNA"/>
</dbReference>
<organism evidence="2 3">
    <name type="scientific">Staurois parvus</name>
    <dbReference type="NCBI Taxonomy" id="386267"/>
    <lineage>
        <taxon>Eukaryota</taxon>
        <taxon>Metazoa</taxon>
        <taxon>Chordata</taxon>
        <taxon>Craniata</taxon>
        <taxon>Vertebrata</taxon>
        <taxon>Euteleostomi</taxon>
        <taxon>Amphibia</taxon>
        <taxon>Batrachia</taxon>
        <taxon>Anura</taxon>
        <taxon>Neobatrachia</taxon>
        <taxon>Ranoidea</taxon>
        <taxon>Ranidae</taxon>
        <taxon>Staurois</taxon>
    </lineage>
</organism>
<sequence length="72" mass="8034">QGSCILIGNSGLNEKHLLQALPSAQLDTDRSHKTSLTADEKMYLAVYIYYNYCIFMCVYCGRPDIVNAGSRV</sequence>
<proteinExistence type="predicted"/>
<protein>
    <submittedName>
        <fullName evidence="2">Uncharacterized protein</fullName>
    </submittedName>
</protein>
<evidence type="ECO:0000256" key="1">
    <source>
        <dbReference type="SAM" id="Phobius"/>
    </source>
</evidence>
<keyword evidence="1" id="KW-0472">Membrane</keyword>
<dbReference type="Proteomes" id="UP001162483">
    <property type="component" value="Unassembled WGS sequence"/>
</dbReference>
<reference evidence="2" key="1">
    <citation type="submission" date="2023-05" db="EMBL/GenBank/DDBJ databases">
        <authorList>
            <person name="Stuckert A."/>
        </authorList>
    </citation>
    <scope>NUCLEOTIDE SEQUENCE</scope>
</reference>
<evidence type="ECO:0000313" key="2">
    <source>
        <dbReference type="EMBL" id="CAI9556438.1"/>
    </source>
</evidence>
<feature type="transmembrane region" description="Helical" evidence="1">
    <location>
        <begin position="42"/>
        <end position="61"/>
    </location>
</feature>
<gene>
    <name evidence="2" type="ORF">SPARVUS_LOCUS4548224</name>
</gene>
<name>A0ABN9C904_9NEOB</name>
<keyword evidence="1" id="KW-0812">Transmembrane</keyword>